<dbReference type="InterPro" id="IPR050453">
    <property type="entry name" value="LIM_Homeobox_TF"/>
</dbReference>
<comment type="subcellular location">
    <subcellularLocation>
        <location evidence="1 5 6">Nucleus</location>
    </subcellularLocation>
</comment>
<dbReference type="PANTHER" id="PTHR24208:SF166">
    <property type="entry name" value="LIM HOMEOBOX TRANSCRIPTION FACTOR 1 ALPHA, ISOFORM B"/>
    <property type="match status" value="1"/>
</dbReference>
<dbReference type="GO" id="GO:0005634">
    <property type="term" value="C:nucleus"/>
    <property type="evidence" value="ECO:0007669"/>
    <property type="project" value="UniProtKB-SubCell"/>
</dbReference>
<dbReference type="SUPFAM" id="SSF46689">
    <property type="entry name" value="Homeodomain-like"/>
    <property type="match status" value="1"/>
</dbReference>
<gene>
    <name evidence="9" type="ORF">X797_012288</name>
</gene>
<evidence type="ECO:0000259" key="8">
    <source>
        <dbReference type="PROSITE" id="PS50071"/>
    </source>
</evidence>
<accession>A0A014QPU6</accession>
<name>A0A014QPU6_9HYPO</name>
<dbReference type="SMART" id="SM00389">
    <property type="entry name" value="HOX"/>
    <property type="match status" value="1"/>
</dbReference>
<protein>
    <submittedName>
        <fullName evidence="9">Homeobox domain protein</fullName>
    </submittedName>
</protein>
<comment type="caution">
    <text evidence="9">The sequence shown here is derived from an EMBL/GenBank/DDBJ whole genome shotgun (WGS) entry which is preliminary data.</text>
</comment>
<dbReference type="Gene3D" id="1.10.10.60">
    <property type="entry name" value="Homeodomain-like"/>
    <property type="match status" value="1"/>
</dbReference>
<proteinExistence type="predicted"/>
<dbReference type="AlphaFoldDB" id="A0A014QPU6"/>
<dbReference type="InterPro" id="IPR001356">
    <property type="entry name" value="HD"/>
</dbReference>
<dbReference type="GO" id="GO:0000977">
    <property type="term" value="F:RNA polymerase II transcription regulatory region sequence-specific DNA binding"/>
    <property type="evidence" value="ECO:0007669"/>
    <property type="project" value="TreeGrafter"/>
</dbReference>
<sequence>MSEKQTLPSPLEPEWQGQYSCPAHIDTGPYKWQSVDTRNSQNRERTDSTTPSVYKRHGFKKESRSTQAPYVPTNTNTKLRSIINHDALGTESFPYSRPREVSTIYSSPGDRNPGAELSQCDRDHDQAVAERLPARPKRFSEVLILDRLTYKQTRILMSEFAKQTHPDSAHRERLSREIPGLSPRQVQVWFQNRRAKCKRLPVNDRDRMLQFGQHEQFQAILTTYQPSSHLLTAPMTLGHL</sequence>
<dbReference type="PROSITE" id="PS50071">
    <property type="entry name" value="HOMEOBOX_2"/>
    <property type="match status" value="1"/>
</dbReference>
<evidence type="ECO:0000256" key="2">
    <source>
        <dbReference type="ARBA" id="ARBA00023125"/>
    </source>
</evidence>
<dbReference type="InterPro" id="IPR009057">
    <property type="entry name" value="Homeodomain-like_sf"/>
</dbReference>
<dbReference type="Proteomes" id="UP000030151">
    <property type="component" value="Unassembled WGS sequence"/>
</dbReference>
<dbReference type="HOGENOM" id="CLU_057163_1_0_1"/>
<evidence type="ECO:0000256" key="6">
    <source>
        <dbReference type="RuleBase" id="RU000682"/>
    </source>
</evidence>
<feature type="DNA-binding region" description="Homeobox" evidence="5">
    <location>
        <begin position="149"/>
        <end position="201"/>
    </location>
</feature>
<evidence type="ECO:0000313" key="10">
    <source>
        <dbReference type="Proteomes" id="UP000030151"/>
    </source>
</evidence>
<evidence type="ECO:0000256" key="1">
    <source>
        <dbReference type="ARBA" id="ARBA00004123"/>
    </source>
</evidence>
<dbReference type="CDD" id="cd00086">
    <property type="entry name" value="homeodomain"/>
    <property type="match status" value="1"/>
</dbReference>
<keyword evidence="2 5" id="KW-0238">DNA-binding</keyword>
<dbReference type="OrthoDB" id="6159439at2759"/>
<evidence type="ECO:0000313" key="9">
    <source>
        <dbReference type="EMBL" id="EXU94640.1"/>
    </source>
</evidence>
<dbReference type="PANTHER" id="PTHR24208">
    <property type="entry name" value="LIM/HOMEOBOX PROTEIN LHX"/>
    <property type="match status" value="1"/>
</dbReference>
<keyword evidence="4 5" id="KW-0539">Nucleus</keyword>
<dbReference type="EMBL" id="JELW01000200">
    <property type="protein sequence ID" value="EXU94640.1"/>
    <property type="molecule type" value="Genomic_DNA"/>
</dbReference>
<organism evidence="9 10">
    <name type="scientific">Metarhizium robertsii</name>
    <dbReference type="NCBI Taxonomy" id="568076"/>
    <lineage>
        <taxon>Eukaryota</taxon>
        <taxon>Fungi</taxon>
        <taxon>Dikarya</taxon>
        <taxon>Ascomycota</taxon>
        <taxon>Pezizomycotina</taxon>
        <taxon>Sordariomycetes</taxon>
        <taxon>Hypocreomycetidae</taxon>
        <taxon>Hypocreales</taxon>
        <taxon>Clavicipitaceae</taxon>
        <taxon>Metarhizium</taxon>
    </lineage>
</organism>
<dbReference type="GO" id="GO:0000981">
    <property type="term" value="F:DNA-binding transcription factor activity, RNA polymerase II-specific"/>
    <property type="evidence" value="ECO:0007669"/>
    <property type="project" value="TreeGrafter"/>
</dbReference>
<reference evidence="9 10" key="1">
    <citation type="submission" date="2014-02" db="EMBL/GenBank/DDBJ databases">
        <title>The genome sequence of the entomopathogenic fungus Metarhizium robertsii ARSEF 2575.</title>
        <authorList>
            <person name="Giuliano Garisto Donzelli B."/>
            <person name="Roe B.A."/>
            <person name="Macmil S.L."/>
            <person name="Krasnoff S.B."/>
            <person name="Gibson D.M."/>
        </authorList>
    </citation>
    <scope>NUCLEOTIDE SEQUENCE [LARGE SCALE GENOMIC DNA]</scope>
    <source>
        <strain evidence="9 10">ARSEF 2575</strain>
    </source>
</reference>
<evidence type="ECO:0000256" key="4">
    <source>
        <dbReference type="ARBA" id="ARBA00023242"/>
    </source>
</evidence>
<evidence type="ECO:0000256" key="7">
    <source>
        <dbReference type="SAM" id="MobiDB-lite"/>
    </source>
</evidence>
<keyword evidence="3 5" id="KW-0371">Homeobox</keyword>
<dbReference type="Pfam" id="PF00046">
    <property type="entry name" value="Homeodomain"/>
    <property type="match status" value="1"/>
</dbReference>
<evidence type="ECO:0000256" key="5">
    <source>
        <dbReference type="PROSITE-ProRule" id="PRU00108"/>
    </source>
</evidence>
<feature type="domain" description="Homeobox" evidence="8">
    <location>
        <begin position="147"/>
        <end position="200"/>
    </location>
</feature>
<feature type="region of interest" description="Disordered" evidence="7">
    <location>
        <begin position="1"/>
        <end position="73"/>
    </location>
</feature>
<evidence type="ECO:0000256" key="3">
    <source>
        <dbReference type="ARBA" id="ARBA00023155"/>
    </source>
</evidence>